<dbReference type="OrthoDB" id="5835829at2759"/>
<sequence>MVELGRHILKHYPSFSITILITPPPYNTGSTTPYLNHIFSTTPSITFHYLPAVQISPDSISSPHHETLLFDVIHHNNHNVHQALLTIAHSSTIRAFILDIFCTAAHDVAASLDLPTYYFFTSGASCLAFYLYFPTVHSNNTKSFKDLDGHLHFPGIPPFHGCDVPTPMLDRADKAYNGFLEFCSRMPESKGILMNTFEELEPESLKALSDGLCIPHDPTPPIYCIGPLIADRNGTNGSADTSGTSDYLTWLDSQPSRSVVFLTFGSLGLFSAEQLKEIAIGLEKSGQRFLWVVRNPPLEDKSWRNLAPPEPDLDGLLPEGFLDRTKDRGFVLKQWASQVEVLNRESVGGFVTHCGWNSVLEAISAGVPMVAWPLYAEQRLNRIFLVEQMKLALSMDESEGGLVSAAMVENRVNELMGSEEGKALRERTMAMRDAAKAAMAEDGSSRVGLARMAKLWSQG</sequence>
<reference evidence="6" key="1">
    <citation type="journal article" date="2023" name="Plant J.">
        <title>The genome of the king protea, Protea cynaroides.</title>
        <authorList>
            <person name="Chang J."/>
            <person name="Duong T.A."/>
            <person name="Schoeman C."/>
            <person name="Ma X."/>
            <person name="Roodt D."/>
            <person name="Barker N."/>
            <person name="Li Z."/>
            <person name="Van de Peer Y."/>
            <person name="Mizrachi E."/>
        </authorList>
    </citation>
    <scope>NUCLEOTIDE SEQUENCE</scope>
    <source>
        <tissue evidence="6">Young leaves</tissue>
    </source>
</reference>
<accession>A0A9Q0H9L2</accession>
<dbReference type="FunFam" id="3.40.50.2000:FF:000020">
    <property type="entry name" value="Glycosyltransferase"/>
    <property type="match status" value="1"/>
</dbReference>
<organism evidence="6 7">
    <name type="scientific">Protea cynaroides</name>
    <dbReference type="NCBI Taxonomy" id="273540"/>
    <lineage>
        <taxon>Eukaryota</taxon>
        <taxon>Viridiplantae</taxon>
        <taxon>Streptophyta</taxon>
        <taxon>Embryophyta</taxon>
        <taxon>Tracheophyta</taxon>
        <taxon>Spermatophyta</taxon>
        <taxon>Magnoliopsida</taxon>
        <taxon>Proteales</taxon>
        <taxon>Proteaceae</taxon>
        <taxon>Protea</taxon>
    </lineage>
</organism>
<dbReference type="PROSITE" id="PS00375">
    <property type="entry name" value="UDPGT"/>
    <property type="match status" value="1"/>
</dbReference>
<evidence type="ECO:0000256" key="5">
    <source>
        <dbReference type="RuleBase" id="RU362057"/>
    </source>
</evidence>
<name>A0A9Q0H9L2_9MAGN</name>
<dbReference type="PANTHER" id="PTHR48048">
    <property type="entry name" value="GLYCOSYLTRANSFERASE"/>
    <property type="match status" value="1"/>
</dbReference>
<keyword evidence="3 4" id="KW-0808">Transferase</keyword>
<dbReference type="CDD" id="cd03784">
    <property type="entry name" value="GT1_Gtf-like"/>
    <property type="match status" value="1"/>
</dbReference>
<dbReference type="InterPro" id="IPR035595">
    <property type="entry name" value="UDP_glycos_trans_CS"/>
</dbReference>
<evidence type="ECO:0000313" key="7">
    <source>
        <dbReference type="Proteomes" id="UP001141806"/>
    </source>
</evidence>
<evidence type="ECO:0000313" key="6">
    <source>
        <dbReference type="EMBL" id="KAJ4959997.1"/>
    </source>
</evidence>
<dbReference type="InterPro" id="IPR050481">
    <property type="entry name" value="UDP-glycosyltransf_plant"/>
</dbReference>
<gene>
    <name evidence="6" type="ORF">NE237_019907</name>
</gene>
<dbReference type="GO" id="GO:0035251">
    <property type="term" value="F:UDP-glucosyltransferase activity"/>
    <property type="evidence" value="ECO:0007669"/>
    <property type="project" value="InterPro"/>
</dbReference>
<dbReference type="Pfam" id="PF00201">
    <property type="entry name" value="UDPGT"/>
    <property type="match status" value="1"/>
</dbReference>
<evidence type="ECO:0000256" key="2">
    <source>
        <dbReference type="ARBA" id="ARBA00022676"/>
    </source>
</evidence>
<evidence type="ECO:0000256" key="1">
    <source>
        <dbReference type="ARBA" id="ARBA00009995"/>
    </source>
</evidence>
<dbReference type="InterPro" id="IPR002213">
    <property type="entry name" value="UDP_glucos_trans"/>
</dbReference>
<dbReference type="EMBL" id="JAMYWD010000009">
    <property type="protein sequence ID" value="KAJ4959997.1"/>
    <property type="molecule type" value="Genomic_DNA"/>
</dbReference>
<dbReference type="Proteomes" id="UP001141806">
    <property type="component" value="Unassembled WGS sequence"/>
</dbReference>
<evidence type="ECO:0000256" key="3">
    <source>
        <dbReference type="ARBA" id="ARBA00022679"/>
    </source>
</evidence>
<comment type="similarity">
    <text evidence="1 4">Belongs to the UDP-glycosyltransferase family.</text>
</comment>
<keyword evidence="2 4" id="KW-0328">Glycosyltransferase</keyword>
<keyword evidence="7" id="KW-1185">Reference proteome</keyword>
<dbReference type="PANTHER" id="PTHR48048:SF30">
    <property type="entry name" value="GLYCOSYLTRANSFERASE"/>
    <property type="match status" value="1"/>
</dbReference>
<comment type="caution">
    <text evidence="6">The sequence shown here is derived from an EMBL/GenBank/DDBJ whole genome shotgun (WGS) entry which is preliminary data.</text>
</comment>
<dbReference type="Gene3D" id="3.40.50.2000">
    <property type="entry name" value="Glycogen Phosphorylase B"/>
    <property type="match status" value="2"/>
</dbReference>
<dbReference type="SUPFAM" id="SSF53756">
    <property type="entry name" value="UDP-Glycosyltransferase/glycogen phosphorylase"/>
    <property type="match status" value="1"/>
</dbReference>
<proteinExistence type="inferred from homology"/>
<dbReference type="EC" id="2.4.1.-" evidence="5"/>
<dbReference type="FunFam" id="3.40.50.2000:FF:000095">
    <property type="entry name" value="Glycosyltransferase"/>
    <property type="match status" value="1"/>
</dbReference>
<protein>
    <recommendedName>
        <fullName evidence="5">Glycosyltransferase</fullName>
        <ecNumber evidence="5">2.4.1.-</ecNumber>
    </recommendedName>
</protein>
<evidence type="ECO:0000256" key="4">
    <source>
        <dbReference type="RuleBase" id="RU003718"/>
    </source>
</evidence>
<dbReference type="AlphaFoldDB" id="A0A9Q0H9L2"/>